<proteinExistence type="predicted"/>
<evidence type="ECO:0000313" key="2">
    <source>
        <dbReference type="Proteomes" id="UP001151760"/>
    </source>
</evidence>
<evidence type="ECO:0000313" key="1">
    <source>
        <dbReference type="EMBL" id="GJS69108.1"/>
    </source>
</evidence>
<reference evidence="1" key="1">
    <citation type="journal article" date="2022" name="Int. J. Mol. Sci.">
        <title>Draft Genome of Tanacetum Coccineum: Genomic Comparison of Closely Related Tanacetum-Family Plants.</title>
        <authorList>
            <person name="Yamashiro T."/>
            <person name="Shiraishi A."/>
            <person name="Nakayama K."/>
            <person name="Satake H."/>
        </authorList>
    </citation>
    <scope>NUCLEOTIDE SEQUENCE</scope>
</reference>
<dbReference type="EMBL" id="BQNB010009839">
    <property type="protein sequence ID" value="GJS69108.1"/>
    <property type="molecule type" value="Genomic_DNA"/>
</dbReference>
<gene>
    <name evidence="1" type="ORF">Tco_0701949</name>
</gene>
<organism evidence="1 2">
    <name type="scientific">Tanacetum coccineum</name>
    <dbReference type="NCBI Taxonomy" id="301880"/>
    <lineage>
        <taxon>Eukaryota</taxon>
        <taxon>Viridiplantae</taxon>
        <taxon>Streptophyta</taxon>
        <taxon>Embryophyta</taxon>
        <taxon>Tracheophyta</taxon>
        <taxon>Spermatophyta</taxon>
        <taxon>Magnoliopsida</taxon>
        <taxon>eudicotyledons</taxon>
        <taxon>Gunneridae</taxon>
        <taxon>Pentapetalae</taxon>
        <taxon>asterids</taxon>
        <taxon>campanulids</taxon>
        <taxon>Asterales</taxon>
        <taxon>Asteraceae</taxon>
        <taxon>Asteroideae</taxon>
        <taxon>Anthemideae</taxon>
        <taxon>Anthemidinae</taxon>
        <taxon>Tanacetum</taxon>
    </lineage>
</organism>
<reference evidence="1" key="2">
    <citation type="submission" date="2022-01" db="EMBL/GenBank/DDBJ databases">
        <authorList>
            <person name="Yamashiro T."/>
            <person name="Shiraishi A."/>
            <person name="Satake H."/>
            <person name="Nakayama K."/>
        </authorList>
    </citation>
    <scope>NUCLEOTIDE SEQUENCE</scope>
</reference>
<dbReference type="Proteomes" id="UP001151760">
    <property type="component" value="Unassembled WGS sequence"/>
</dbReference>
<comment type="caution">
    <text evidence="1">The sequence shown here is derived from an EMBL/GenBank/DDBJ whole genome shotgun (WGS) entry which is preliminary data.</text>
</comment>
<keyword evidence="2" id="KW-1185">Reference proteome</keyword>
<accession>A0ABQ4XWK0</accession>
<sequence>MCGIYNEKMWVAGSETSKYSEPLSFGTYSWASSVLMLHKEGWKSGFYWLVSLKDAKGVCEVFDVWGLDFIRTFPESRGLVERTLLAKVVFAVNAFAELSDGAYEILEFTQEWTRNGMILDFIVIKILRAIEITDRDGFSFKVNGQRLKKYYGGNIDKDDDEVIELENDERGAGRESSLRTSHKTKVLAERPKLGLGNRQMVGGDFKNLEIGSVGVLKPQDVVN</sequence>
<protein>
    <submittedName>
        <fullName evidence="1">Uncharacterized protein</fullName>
    </submittedName>
</protein>
<name>A0ABQ4XWK0_9ASTR</name>